<evidence type="ECO:0000256" key="1">
    <source>
        <dbReference type="SAM" id="Phobius"/>
    </source>
</evidence>
<keyword evidence="1" id="KW-1133">Transmembrane helix</keyword>
<dbReference type="InterPro" id="IPR007427">
    <property type="entry name" value="DUF475"/>
</dbReference>
<dbReference type="RefSeq" id="WP_135625882.1">
    <property type="nucleotide sequence ID" value="NZ_RQGU01000032.1"/>
</dbReference>
<evidence type="ECO:0000313" key="3">
    <source>
        <dbReference type="Proteomes" id="UP000298057"/>
    </source>
</evidence>
<name>A0ABY2NHM3_9LEPT</name>
<protein>
    <submittedName>
        <fullName evidence="2">DUF475 domain-containing protein</fullName>
    </submittedName>
</protein>
<evidence type="ECO:0000313" key="2">
    <source>
        <dbReference type="EMBL" id="TGM27912.1"/>
    </source>
</evidence>
<keyword evidence="3" id="KW-1185">Reference proteome</keyword>
<dbReference type="PANTHER" id="PTHR30238:SF4">
    <property type="entry name" value="SLL1022 PROTEIN"/>
    <property type="match status" value="1"/>
</dbReference>
<feature type="transmembrane region" description="Helical" evidence="1">
    <location>
        <begin position="7"/>
        <end position="28"/>
    </location>
</feature>
<feature type="transmembrane region" description="Helical" evidence="1">
    <location>
        <begin position="259"/>
        <end position="279"/>
    </location>
</feature>
<keyword evidence="1" id="KW-0812">Transmembrane</keyword>
<organism evidence="2 3">
    <name type="scientific">Leptospira selangorensis</name>
    <dbReference type="NCBI Taxonomy" id="2484982"/>
    <lineage>
        <taxon>Bacteria</taxon>
        <taxon>Pseudomonadati</taxon>
        <taxon>Spirochaetota</taxon>
        <taxon>Spirochaetia</taxon>
        <taxon>Leptospirales</taxon>
        <taxon>Leptospiraceae</taxon>
        <taxon>Leptospira</taxon>
    </lineage>
</organism>
<sequence>MSNIKYFKSSFIVTFLGLILGAFVGYYYKGTPAGAMEALFICAVLVVLEVSISFDNAVVNATVLKDMTPAWQHRFLTWGMLIAVFGMRLVFPLVIVAVVASLNPWEALVMAATEPDRYAQIMTSVHHEVAAFGGAFLMLVALKYFFDVEKDVHWIRVIERPLARMGRLNAVEVGLTLLFIYLMSNYVGADERMGFTFAGIAGILTFLGVEAVGTFLQAPEATVKDIHKASAGMFLYLEVLDASFSFDGVIGAFAVTNNLFIFAIGLGIGAMFVRSLTIMMVDKGTLEAFRFMEHGAFYAVWALAIIMFVGTVVHIPEVITGLVGAAFIGLSIWDSRRKHAQ</sequence>
<accession>A0ABY2NHM3</accession>
<proteinExistence type="predicted"/>
<feature type="transmembrane region" description="Helical" evidence="1">
    <location>
        <begin position="34"/>
        <end position="54"/>
    </location>
</feature>
<dbReference type="NCBIfam" id="NF010613">
    <property type="entry name" value="PRK14013.1-3"/>
    <property type="match status" value="1"/>
</dbReference>
<dbReference type="NCBIfam" id="NF010620">
    <property type="entry name" value="PRK14013.2-6"/>
    <property type="match status" value="1"/>
</dbReference>
<feature type="transmembrane region" description="Helical" evidence="1">
    <location>
        <begin position="167"/>
        <end position="187"/>
    </location>
</feature>
<feature type="transmembrane region" description="Helical" evidence="1">
    <location>
        <begin position="315"/>
        <end position="333"/>
    </location>
</feature>
<dbReference type="PANTHER" id="PTHR30238">
    <property type="entry name" value="MEMBRANE BOUND PREDICTED REDOX MODULATOR"/>
    <property type="match status" value="1"/>
</dbReference>
<feature type="transmembrane region" description="Helical" evidence="1">
    <location>
        <begin position="193"/>
        <end position="213"/>
    </location>
</feature>
<keyword evidence="1" id="KW-0472">Membrane</keyword>
<dbReference type="Proteomes" id="UP000298057">
    <property type="component" value="Unassembled WGS sequence"/>
</dbReference>
<feature type="transmembrane region" description="Helical" evidence="1">
    <location>
        <begin position="75"/>
        <end position="100"/>
    </location>
</feature>
<dbReference type="EMBL" id="RQGU01000032">
    <property type="protein sequence ID" value="TGM27912.1"/>
    <property type="molecule type" value="Genomic_DNA"/>
</dbReference>
<comment type="caution">
    <text evidence="2">The sequence shown here is derived from an EMBL/GenBank/DDBJ whole genome shotgun (WGS) entry which is preliminary data.</text>
</comment>
<dbReference type="Pfam" id="PF04332">
    <property type="entry name" value="DUF475"/>
    <property type="match status" value="1"/>
</dbReference>
<reference evidence="3" key="1">
    <citation type="journal article" date="2019" name="PLoS Negl. Trop. Dis.">
        <title>Revisiting the worldwide diversity of Leptospira species in the environment.</title>
        <authorList>
            <person name="Vincent A.T."/>
            <person name="Schiettekatte O."/>
            <person name="Bourhy P."/>
            <person name="Veyrier F.J."/>
            <person name="Picardeau M."/>
        </authorList>
    </citation>
    <scope>NUCLEOTIDE SEQUENCE [LARGE SCALE GENOMIC DNA]</scope>
    <source>
        <strain evidence="3">201702406</strain>
    </source>
</reference>
<feature type="transmembrane region" description="Helical" evidence="1">
    <location>
        <begin position="129"/>
        <end position="146"/>
    </location>
</feature>
<gene>
    <name evidence="2" type="ORF">EHQ82_01725</name>
</gene>